<name>A0ACB7XMA5_9ERIC</name>
<protein>
    <submittedName>
        <fullName evidence="1">Uncharacterized protein</fullName>
    </submittedName>
</protein>
<accession>A0ACB7XMA5</accession>
<evidence type="ECO:0000313" key="1">
    <source>
        <dbReference type="EMBL" id="KAH7842061.1"/>
    </source>
</evidence>
<organism evidence="1 2">
    <name type="scientific">Vaccinium darrowii</name>
    <dbReference type="NCBI Taxonomy" id="229202"/>
    <lineage>
        <taxon>Eukaryota</taxon>
        <taxon>Viridiplantae</taxon>
        <taxon>Streptophyta</taxon>
        <taxon>Embryophyta</taxon>
        <taxon>Tracheophyta</taxon>
        <taxon>Spermatophyta</taxon>
        <taxon>Magnoliopsida</taxon>
        <taxon>eudicotyledons</taxon>
        <taxon>Gunneridae</taxon>
        <taxon>Pentapetalae</taxon>
        <taxon>asterids</taxon>
        <taxon>Ericales</taxon>
        <taxon>Ericaceae</taxon>
        <taxon>Vaccinioideae</taxon>
        <taxon>Vaccinieae</taxon>
        <taxon>Vaccinium</taxon>
    </lineage>
</organism>
<dbReference type="Proteomes" id="UP000828048">
    <property type="component" value="Chromosome 1"/>
</dbReference>
<gene>
    <name evidence="1" type="ORF">Vadar_001061</name>
</gene>
<comment type="caution">
    <text evidence="1">The sequence shown here is derived from an EMBL/GenBank/DDBJ whole genome shotgun (WGS) entry which is preliminary data.</text>
</comment>
<dbReference type="EMBL" id="CM037151">
    <property type="protein sequence ID" value="KAH7842061.1"/>
    <property type="molecule type" value="Genomic_DNA"/>
</dbReference>
<keyword evidence="2" id="KW-1185">Reference proteome</keyword>
<reference evidence="1 2" key="1">
    <citation type="journal article" date="2021" name="Hortic Res">
        <title>High-quality reference genome and annotation aids understanding of berry development for evergreen blueberry (Vaccinium darrowii).</title>
        <authorList>
            <person name="Yu J."/>
            <person name="Hulse-Kemp A.M."/>
            <person name="Babiker E."/>
            <person name="Staton M."/>
        </authorList>
    </citation>
    <scope>NUCLEOTIDE SEQUENCE [LARGE SCALE GENOMIC DNA]</scope>
    <source>
        <strain evidence="2">cv. NJ 8807/NJ 8810</strain>
        <tissue evidence="1">Young leaf</tissue>
    </source>
</reference>
<evidence type="ECO:0000313" key="2">
    <source>
        <dbReference type="Proteomes" id="UP000828048"/>
    </source>
</evidence>
<proteinExistence type="predicted"/>
<sequence>MQISGLETKEGPSVLFEMDGQGAALTTMLYTSMIHLEGREGNFPSKTRLAQQIIHGDVSELLVNRKLISLDTDSLRAGTKSREHFEQRLEAVSKEITASNDQIILFIDEIHTIVGAGGRHNGGVDVGNLLYSMLGRGDLQIVGATTLCGYRKYIQDLDHESRFQKVLCDNPATLCFIGQMLPAIGMILFLWLPQQF</sequence>